<reference evidence="2 3" key="1">
    <citation type="journal article" date="2019" name="Sci. Rep.">
        <title>Orb-weaving spider Araneus ventricosus genome elucidates the spidroin gene catalogue.</title>
        <authorList>
            <person name="Kono N."/>
            <person name="Nakamura H."/>
            <person name="Ohtoshi R."/>
            <person name="Moran D.A.P."/>
            <person name="Shinohara A."/>
            <person name="Yoshida Y."/>
            <person name="Fujiwara M."/>
            <person name="Mori M."/>
            <person name="Tomita M."/>
            <person name="Arakawa K."/>
        </authorList>
    </citation>
    <scope>NUCLEOTIDE SEQUENCE [LARGE SCALE GENOMIC DNA]</scope>
</reference>
<gene>
    <name evidence="2" type="ORF">AVEN_81790_1</name>
</gene>
<dbReference type="AlphaFoldDB" id="A0A4Y2LAL2"/>
<comment type="caution">
    <text evidence="2">The sequence shown here is derived from an EMBL/GenBank/DDBJ whole genome shotgun (WGS) entry which is preliminary data.</text>
</comment>
<feature type="compositionally biased region" description="Basic and acidic residues" evidence="1">
    <location>
        <begin position="118"/>
        <end position="145"/>
    </location>
</feature>
<evidence type="ECO:0000256" key="1">
    <source>
        <dbReference type="SAM" id="MobiDB-lite"/>
    </source>
</evidence>
<sequence length="145" mass="16018">MEDISLGDFGVGDVYVLWRTGQVASLPDGKWAPLDISQYGPSGCELTSTATALSGDVDLRGIIPQNLKEIIIGHIEMNASPLFRAHAAQKIREETIFIGLFLYNLLPVEPVTSSLSRPEAEFLRPHSKTGDRKKGWRREGIARRS</sequence>
<feature type="region of interest" description="Disordered" evidence="1">
    <location>
        <begin position="117"/>
        <end position="145"/>
    </location>
</feature>
<accession>A0A4Y2LAL2</accession>
<name>A0A4Y2LAL2_ARAVE</name>
<organism evidence="2 3">
    <name type="scientific">Araneus ventricosus</name>
    <name type="common">Orbweaver spider</name>
    <name type="synonym">Epeira ventricosa</name>
    <dbReference type="NCBI Taxonomy" id="182803"/>
    <lineage>
        <taxon>Eukaryota</taxon>
        <taxon>Metazoa</taxon>
        <taxon>Ecdysozoa</taxon>
        <taxon>Arthropoda</taxon>
        <taxon>Chelicerata</taxon>
        <taxon>Arachnida</taxon>
        <taxon>Araneae</taxon>
        <taxon>Araneomorphae</taxon>
        <taxon>Entelegynae</taxon>
        <taxon>Araneoidea</taxon>
        <taxon>Araneidae</taxon>
        <taxon>Araneus</taxon>
    </lineage>
</organism>
<evidence type="ECO:0000313" key="3">
    <source>
        <dbReference type="Proteomes" id="UP000499080"/>
    </source>
</evidence>
<keyword evidence="3" id="KW-1185">Reference proteome</keyword>
<evidence type="ECO:0000313" key="2">
    <source>
        <dbReference type="EMBL" id="GBN10857.1"/>
    </source>
</evidence>
<proteinExistence type="predicted"/>
<dbReference type="Proteomes" id="UP000499080">
    <property type="component" value="Unassembled WGS sequence"/>
</dbReference>
<dbReference type="EMBL" id="BGPR01005511">
    <property type="protein sequence ID" value="GBN10857.1"/>
    <property type="molecule type" value="Genomic_DNA"/>
</dbReference>
<protein>
    <submittedName>
        <fullName evidence="2">Uncharacterized protein</fullName>
    </submittedName>
</protein>